<evidence type="ECO:0000256" key="2">
    <source>
        <dbReference type="ARBA" id="ARBA00023054"/>
    </source>
</evidence>
<evidence type="ECO:0000313" key="5">
    <source>
        <dbReference type="EMBL" id="KKQ70616.1"/>
    </source>
</evidence>
<dbReference type="PANTHER" id="PTHR32347:SF23">
    <property type="entry name" value="BLL5650 PROTEIN"/>
    <property type="match status" value="1"/>
</dbReference>
<dbReference type="GO" id="GO:0030313">
    <property type="term" value="C:cell envelope"/>
    <property type="evidence" value="ECO:0007669"/>
    <property type="project" value="UniProtKB-SubCell"/>
</dbReference>
<dbReference type="Gene3D" id="2.40.420.20">
    <property type="match status" value="1"/>
</dbReference>
<evidence type="ECO:0000256" key="3">
    <source>
        <dbReference type="SAM" id="Coils"/>
    </source>
</evidence>
<comment type="subcellular location">
    <subcellularLocation>
        <location evidence="1">Cell envelope</location>
    </subcellularLocation>
</comment>
<comment type="caution">
    <text evidence="5">The sequence shown here is derived from an EMBL/GenBank/DDBJ whole genome shotgun (WGS) entry which is preliminary data.</text>
</comment>
<accession>A0A0G0N0K9</accession>
<dbReference type="EMBL" id="LBUU01000004">
    <property type="protein sequence ID" value="KKQ70616.1"/>
    <property type="molecule type" value="Genomic_DNA"/>
</dbReference>
<evidence type="ECO:0000256" key="1">
    <source>
        <dbReference type="ARBA" id="ARBA00004196"/>
    </source>
</evidence>
<evidence type="ECO:0000256" key="4">
    <source>
        <dbReference type="SAM" id="Phobius"/>
    </source>
</evidence>
<keyword evidence="4" id="KW-0472">Membrane</keyword>
<dbReference type="PANTHER" id="PTHR32347">
    <property type="entry name" value="EFFLUX SYSTEM COMPONENT YKNX-RELATED"/>
    <property type="match status" value="1"/>
</dbReference>
<reference evidence="5 6" key="1">
    <citation type="journal article" date="2015" name="Nature">
        <title>rRNA introns, odd ribosomes, and small enigmatic genomes across a large radiation of phyla.</title>
        <authorList>
            <person name="Brown C.T."/>
            <person name="Hug L.A."/>
            <person name="Thomas B.C."/>
            <person name="Sharon I."/>
            <person name="Castelle C.J."/>
            <person name="Singh A."/>
            <person name="Wilkins M.J."/>
            <person name="Williams K.H."/>
            <person name="Banfield J.F."/>
        </authorList>
    </citation>
    <scope>NUCLEOTIDE SEQUENCE [LARGE SCALE GENOMIC DNA]</scope>
</reference>
<feature type="transmembrane region" description="Helical" evidence="4">
    <location>
        <begin position="7"/>
        <end position="25"/>
    </location>
</feature>
<dbReference type="SUPFAM" id="SSF111369">
    <property type="entry name" value="HlyD-like secretion proteins"/>
    <property type="match status" value="1"/>
</dbReference>
<dbReference type="InterPro" id="IPR050465">
    <property type="entry name" value="UPF0194_transport"/>
</dbReference>
<organism evidence="5 6">
    <name type="scientific">Candidatus Falkowbacteria bacterium GW2011_GWE1_38_31</name>
    <dbReference type="NCBI Taxonomy" id="1618638"/>
    <lineage>
        <taxon>Bacteria</taxon>
        <taxon>Candidatus Falkowiibacteriota</taxon>
    </lineage>
</organism>
<keyword evidence="4" id="KW-1133">Transmembrane helix</keyword>
<gene>
    <name evidence="5" type="ORF">US91_C0004G0101</name>
</gene>
<keyword evidence="4" id="KW-0812">Transmembrane</keyword>
<feature type="coiled-coil region" evidence="3">
    <location>
        <begin position="124"/>
        <end position="151"/>
    </location>
</feature>
<protein>
    <submittedName>
        <fullName evidence="5">Efflux transporter, RND family, MFP subunit</fullName>
    </submittedName>
</protein>
<dbReference type="Gene3D" id="2.40.50.100">
    <property type="match status" value="1"/>
</dbReference>
<dbReference type="Gene3D" id="2.40.30.170">
    <property type="match status" value="1"/>
</dbReference>
<dbReference type="AlphaFoldDB" id="A0A0G0N0K9"/>
<proteinExistence type="predicted"/>
<evidence type="ECO:0000313" key="6">
    <source>
        <dbReference type="Proteomes" id="UP000034022"/>
    </source>
</evidence>
<sequence>MKLKKVSIIFAIIAVVIIGAVFFVLKNKPETIYTTVAIQRGSIIQSVSETGTVKSSSEIDLNFLNSGKIAKINFRIGDKVSKDAVLAELDCSDLIKRKEESLANLDLARASHSKLLSGATREEINVSKASVQQAKNAYEAAEKNLAKTEKSTAESIAQSKKTLSDLESKLATDITTSEQVIINAEIALENTKATYQRAIDNNRENAITTVEDKLTVANNALDIINKTINDDTLKDRLSVKDVSYLDRIDASYAEAKTLLTTAKANLVTAKNGANSAYVAKLISDTQYVLSKVFTALQYTFTALENTVISAALSQSSLDSFKSGISTQQTLISTAISAVQTLKQNLDRSILDYNTNVATAESSLDQANVTYESALRTARNALATAEIEGEKQIVAMQAQIDSAFETWQVAQSRYNQTIAPVNRQDILVSEAKIKQAQAALDTIIKNLDNCYIKAPIDGTVTKANYAIGEQPSGKAVFSMLGENNFEIEVLVSEADIAKVSKDDEAMITLDAFGEETEFSGFVSFIEPAETIIQDVVYYKVNVAFSDANKADFLLDIKSGMTANIIITTEKKENVLMIPGRAVIDKNGAGKFARVLVNGIVEERLVTLGLRGDGGVTELLSGVKEGENVVTYVSEK</sequence>
<keyword evidence="2 3" id="KW-0175">Coiled coil</keyword>
<name>A0A0G0N0K9_9BACT</name>
<dbReference type="Proteomes" id="UP000034022">
    <property type="component" value="Unassembled WGS sequence"/>
</dbReference>